<keyword evidence="1" id="KW-0812">Transmembrane</keyword>
<dbReference type="AlphaFoldDB" id="A0A660L2Z8"/>
<feature type="transmembrane region" description="Helical" evidence="1">
    <location>
        <begin position="36"/>
        <end position="57"/>
    </location>
</feature>
<comment type="caution">
    <text evidence="2">The sequence shown here is derived from an EMBL/GenBank/DDBJ whole genome shotgun (WGS) entry which is preliminary data.</text>
</comment>
<proteinExistence type="predicted"/>
<protein>
    <submittedName>
        <fullName evidence="2">Uncharacterized protein</fullName>
    </submittedName>
</protein>
<evidence type="ECO:0000256" key="1">
    <source>
        <dbReference type="SAM" id="Phobius"/>
    </source>
</evidence>
<sequence length="63" mass="6267">MIAFVAFLAGGGLLWANARADDPDGFFASGGALSLGWGVLALGCVAVVATAMLTLSATRPETP</sequence>
<dbReference type="EMBL" id="RBIL01000002">
    <property type="protein sequence ID" value="RKQ87299.1"/>
    <property type="molecule type" value="Genomic_DNA"/>
</dbReference>
<keyword evidence="3" id="KW-1185">Reference proteome</keyword>
<dbReference type="Proteomes" id="UP000278962">
    <property type="component" value="Unassembled WGS sequence"/>
</dbReference>
<name>A0A660L2Z8_9ACTN</name>
<keyword evidence="1" id="KW-0472">Membrane</keyword>
<evidence type="ECO:0000313" key="2">
    <source>
        <dbReference type="EMBL" id="RKQ87299.1"/>
    </source>
</evidence>
<organism evidence="2 3">
    <name type="scientific">Solirubrobacter pauli</name>
    <dbReference type="NCBI Taxonomy" id="166793"/>
    <lineage>
        <taxon>Bacteria</taxon>
        <taxon>Bacillati</taxon>
        <taxon>Actinomycetota</taxon>
        <taxon>Thermoleophilia</taxon>
        <taxon>Solirubrobacterales</taxon>
        <taxon>Solirubrobacteraceae</taxon>
        <taxon>Solirubrobacter</taxon>
    </lineage>
</organism>
<accession>A0A660L2Z8</accession>
<gene>
    <name evidence="2" type="ORF">C8N24_5320</name>
</gene>
<evidence type="ECO:0000313" key="3">
    <source>
        <dbReference type="Proteomes" id="UP000278962"/>
    </source>
</evidence>
<reference evidence="2 3" key="1">
    <citation type="submission" date="2018-10" db="EMBL/GenBank/DDBJ databases">
        <title>Genomic Encyclopedia of Archaeal and Bacterial Type Strains, Phase II (KMG-II): from individual species to whole genera.</title>
        <authorList>
            <person name="Goeker M."/>
        </authorList>
    </citation>
    <scope>NUCLEOTIDE SEQUENCE [LARGE SCALE GENOMIC DNA]</scope>
    <source>
        <strain evidence="2 3">DSM 14954</strain>
    </source>
</reference>
<keyword evidence="1" id="KW-1133">Transmembrane helix</keyword>